<dbReference type="EMBL" id="JAHQXE010000003">
    <property type="protein sequence ID" value="MBV0902231.1"/>
    <property type="molecule type" value="Genomic_DNA"/>
</dbReference>
<evidence type="ECO:0000313" key="2">
    <source>
        <dbReference type="EMBL" id="MBV0902231.1"/>
    </source>
</evidence>
<evidence type="ECO:0000313" key="3">
    <source>
        <dbReference type="Proteomes" id="UP001166304"/>
    </source>
</evidence>
<feature type="compositionally biased region" description="Acidic residues" evidence="1">
    <location>
        <begin position="187"/>
        <end position="206"/>
    </location>
</feature>
<reference evidence="2" key="1">
    <citation type="submission" date="2021-06" db="EMBL/GenBank/DDBJ databases">
        <title>New haloarchaea isolates fom saline soil.</title>
        <authorList>
            <person name="Duran-Viseras A."/>
            <person name="Sanchez-Porro C.S."/>
            <person name="Ventosa A."/>
        </authorList>
    </citation>
    <scope>NUCLEOTIDE SEQUENCE</scope>
    <source>
        <strain evidence="2">JCM 18369</strain>
    </source>
</reference>
<feature type="region of interest" description="Disordered" evidence="1">
    <location>
        <begin position="177"/>
        <end position="206"/>
    </location>
</feature>
<name>A0AA41KHW8_9EURY</name>
<protein>
    <submittedName>
        <fullName evidence="2">Conditioned medium-induced protein 4</fullName>
    </submittedName>
</protein>
<dbReference type="AlphaFoldDB" id="A0AA41KHW8"/>
<evidence type="ECO:0000256" key="1">
    <source>
        <dbReference type="SAM" id="MobiDB-lite"/>
    </source>
</evidence>
<dbReference type="RefSeq" id="WP_162413589.1">
    <property type="nucleotide sequence ID" value="NZ_JAHQXE010000003.1"/>
</dbReference>
<dbReference type="Proteomes" id="UP001166304">
    <property type="component" value="Unassembled WGS sequence"/>
</dbReference>
<gene>
    <name evidence="2" type="ORF">KTS37_10570</name>
</gene>
<feature type="compositionally biased region" description="Polar residues" evidence="1">
    <location>
        <begin position="21"/>
        <end position="33"/>
    </location>
</feature>
<proteinExistence type="predicted"/>
<organism evidence="2 3">
    <name type="scientific">Haloarcula salina</name>
    <dbReference type="NCBI Taxonomy" id="1429914"/>
    <lineage>
        <taxon>Archaea</taxon>
        <taxon>Methanobacteriati</taxon>
        <taxon>Methanobacteriota</taxon>
        <taxon>Stenosarchaea group</taxon>
        <taxon>Halobacteria</taxon>
        <taxon>Halobacteriales</taxon>
        <taxon>Haloarculaceae</taxon>
        <taxon>Haloarcula</taxon>
    </lineage>
</organism>
<feature type="region of interest" description="Disordered" evidence="1">
    <location>
        <begin position="14"/>
        <end position="38"/>
    </location>
</feature>
<keyword evidence="3" id="KW-1185">Reference proteome</keyword>
<sequence length="206" mass="22788">MDEKTEELRDIFMDVAEEGSVTESQEASRGSLTDTDEASVAERLGAVVSRMRERYAFETELDDETLVTVVRRFYDGSDDAAVADELGVDESAVVEARLDLHLVREADTEAPFDLAAFRRRVADADPTTAELAETFDIDESWAAHYRRVVGAQDAARRVSHRFQSEFEDVLTDAGLSTQHAASVREDGLDEATEDIDSLDSDADVSM</sequence>
<comment type="caution">
    <text evidence="2">The sequence shown here is derived from an EMBL/GenBank/DDBJ whole genome shotgun (WGS) entry which is preliminary data.</text>
</comment>
<accession>A0AA41KHW8</accession>